<name>A0ABR7UUD2_9FLAO</name>
<evidence type="ECO:0000313" key="3">
    <source>
        <dbReference type="Proteomes" id="UP000661715"/>
    </source>
</evidence>
<keyword evidence="3" id="KW-1185">Reference proteome</keyword>
<reference evidence="2 3" key="1">
    <citation type="journal article" date="2020" name="Microbiol. Res.">
        <title>Flavobacterium pokkalii sp. nov., a novel plant growth promoting native rhizobacteria isolated from pokkali rice grown in coastal saline affected agricultural regions of southern India, Kerala.</title>
        <authorList>
            <person name="Menon R.R."/>
            <person name="Kumari S."/>
            <person name="Viver T."/>
            <person name="Rameshkumar N."/>
        </authorList>
    </citation>
    <scope>NUCLEOTIDE SEQUENCE [LARGE SCALE GENOMIC DNA]</scope>
    <source>
        <strain evidence="2 3">L1I52</strain>
    </source>
</reference>
<protein>
    <recommendedName>
        <fullName evidence="1">PL28 ulvan lyase domain-containing protein</fullName>
    </recommendedName>
</protein>
<dbReference type="Proteomes" id="UP000661715">
    <property type="component" value="Unassembled WGS sequence"/>
</dbReference>
<dbReference type="Pfam" id="PF22826">
    <property type="entry name" value="PL28"/>
    <property type="match status" value="1"/>
</dbReference>
<evidence type="ECO:0000313" key="2">
    <source>
        <dbReference type="EMBL" id="MBD0726539.1"/>
    </source>
</evidence>
<dbReference type="InterPro" id="IPR054591">
    <property type="entry name" value="PL28"/>
</dbReference>
<proteinExistence type="predicted"/>
<evidence type="ECO:0000259" key="1">
    <source>
        <dbReference type="Pfam" id="PF22826"/>
    </source>
</evidence>
<accession>A0ABR7UUD2</accession>
<comment type="caution">
    <text evidence="2">The sequence shown here is derived from an EMBL/GenBank/DDBJ whole genome shotgun (WGS) entry which is preliminary data.</text>
</comment>
<dbReference type="EMBL" id="NASZ01000031">
    <property type="protein sequence ID" value="MBD0726539.1"/>
    <property type="molecule type" value="Genomic_DNA"/>
</dbReference>
<organism evidence="2 3">
    <name type="scientific">Flavobacterium pokkalii</name>
    <dbReference type="NCBI Taxonomy" id="1940408"/>
    <lineage>
        <taxon>Bacteria</taxon>
        <taxon>Pseudomonadati</taxon>
        <taxon>Bacteroidota</taxon>
        <taxon>Flavobacteriia</taxon>
        <taxon>Flavobacteriales</taxon>
        <taxon>Flavobacteriaceae</taxon>
        <taxon>Flavobacterium</taxon>
    </lineage>
</organism>
<sequence length="310" mass="33465">MKTKFKQLALGGFGGLLQIGLLMSCTNDVQETNNVAASDEEVVVPVSNNLTALSCSQVLYTWTGGGTDHNVGVNATIDDRSCTYDYTQGTYGSQYDWGVYRLLSTDDVGSLQTRIERASSTVNNIKSGNYVRITGYCRVLEAGTFTDSHPPTSMSDKDGTYLIQAKGTHTGGGGSADPAIALFIAKPVRDSNGNVILNGQGKTDSFDIYREEILSRGGSGTTGRQLVFITNVKYNTDFWIDVSTGFDTVNGNLRHYVKSTINGVSSTFTVPEPERALQAKLRMGAYRCHGGSATILWRKGTTQANFVNNP</sequence>
<dbReference type="PROSITE" id="PS51257">
    <property type="entry name" value="PROKAR_LIPOPROTEIN"/>
    <property type="match status" value="1"/>
</dbReference>
<gene>
    <name evidence="2" type="ORF">B6A10_15305</name>
</gene>
<dbReference type="RefSeq" id="WP_188221548.1">
    <property type="nucleotide sequence ID" value="NZ_NASZ01000031.1"/>
</dbReference>
<feature type="domain" description="PL28 ulvan lyase" evidence="1">
    <location>
        <begin position="51"/>
        <end position="304"/>
    </location>
</feature>